<organism evidence="2 3">
    <name type="scientific">Mesorhabditis spiculigera</name>
    <dbReference type="NCBI Taxonomy" id="96644"/>
    <lineage>
        <taxon>Eukaryota</taxon>
        <taxon>Metazoa</taxon>
        <taxon>Ecdysozoa</taxon>
        <taxon>Nematoda</taxon>
        <taxon>Chromadorea</taxon>
        <taxon>Rhabditida</taxon>
        <taxon>Rhabditina</taxon>
        <taxon>Rhabditomorpha</taxon>
        <taxon>Rhabditoidea</taxon>
        <taxon>Rhabditidae</taxon>
        <taxon>Mesorhabditinae</taxon>
        <taxon>Mesorhabditis</taxon>
    </lineage>
</organism>
<dbReference type="EMBL" id="CATQJA010000106">
    <property type="protein sequence ID" value="CAJ0557800.1"/>
    <property type="molecule type" value="Genomic_DNA"/>
</dbReference>
<evidence type="ECO:0000256" key="1">
    <source>
        <dbReference type="SAM" id="MobiDB-lite"/>
    </source>
</evidence>
<proteinExistence type="predicted"/>
<comment type="caution">
    <text evidence="2">The sequence shown here is derived from an EMBL/GenBank/DDBJ whole genome shotgun (WGS) entry which is preliminary data.</text>
</comment>
<evidence type="ECO:0000313" key="3">
    <source>
        <dbReference type="Proteomes" id="UP001177023"/>
    </source>
</evidence>
<feature type="region of interest" description="Disordered" evidence="1">
    <location>
        <begin position="101"/>
        <end position="129"/>
    </location>
</feature>
<dbReference type="AlphaFoldDB" id="A0AA36FTA6"/>
<reference evidence="2" key="1">
    <citation type="submission" date="2023-06" db="EMBL/GenBank/DDBJ databases">
        <authorList>
            <person name="Delattre M."/>
        </authorList>
    </citation>
    <scope>NUCLEOTIDE SEQUENCE</scope>
    <source>
        <strain evidence="2">AF72</strain>
    </source>
</reference>
<accession>A0AA36FTA6</accession>
<dbReference type="Proteomes" id="UP001177023">
    <property type="component" value="Unassembled WGS sequence"/>
</dbReference>
<protein>
    <submittedName>
        <fullName evidence="2">Uncharacterized protein</fullName>
    </submittedName>
</protein>
<feature type="non-terminal residue" evidence="2">
    <location>
        <position position="1"/>
    </location>
</feature>
<sequence length="237" mass="25937">MALCVPCVSSCQLPGTTASDLVRPVFFRDGVRTEYLGTDGRPLTTDRVKFNPNELIQLSFSALRVVGRSSAQDDCEPNTVPCHEFVEEPWLEDKLKLMAESTPVPNTPKDANGKSLSNEEAGGNVTGPEKRHEGCYAAWEFMQLPTTDLDQLRPRICRRRCPSLGELTCHRIQGFPDAPPGCRSADEFAYATGRDPLISDTDVLCVALGGNASSSVFPFSHVVVLFLSLLYTLNPMA</sequence>
<gene>
    <name evidence="2" type="ORF">MSPICULIGERA_LOCUS552</name>
</gene>
<evidence type="ECO:0000313" key="2">
    <source>
        <dbReference type="EMBL" id="CAJ0557800.1"/>
    </source>
</evidence>
<keyword evidence="3" id="KW-1185">Reference proteome</keyword>
<name>A0AA36FTA6_9BILA</name>